<comment type="caution">
    <text evidence="2">The sequence shown here is derived from an EMBL/GenBank/DDBJ whole genome shotgun (WGS) entry which is preliminary data.</text>
</comment>
<gene>
    <name evidence="2" type="ORF">CDAR_434341</name>
</gene>
<dbReference type="AlphaFoldDB" id="A0AAV4UA70"/>
<evidence type="ECO:0000313" key="2">
    <source>
        <dbReference type="EMBL" id="GIY54634.1"/>
    </source>
</evidence>
<evidence type="ECO:0000313" key="3">
    <source>
        <dbReference type="Proteomes" id="UP001054837"/>
    </source>
</evidence>
<proteinExistence type="predicted"/>
<protein>
    <submittedName>
        <fullName evidence="2">Uncharacterized protein</fullName>
    </submittedName>
</protein>
<feature type="region of interest" description="Disordered" evidence="1">
    <location>
        <begin position="68"/>
        <end position="89"/>
    </location>
</feature>
<reference evidence="2 3" key="1">
    <citation type="submission" date="2021-06" db="EMBL/GenBank/DDBJ databases">
        <title>Caerostris darwini draft genome.</title>
        <authorList>
            <person name="Kono N."/>
            <person name="Arakawa K."/>
        </authorList>
    </citation>
    <scope>NUCLEOTIDE SEQUENCE [LARGE SCALE GENOMIC DNA]</scope>
</reference>
<sequence>MYYFNTFSLSTTSTLYKLRKISSWALYCKFLLSLCEIQRCIIRVQIFKMEPSESVPAFNLESRRWKVTEERGKNERDEGVGDEINSPRTKAHEPFQLLLRVLPSKGTFKGSGWGTPQGYHGEYGGGIL</sequence>
<feature type="compositionally biased region" description="Basic and acidic residues" evidence="1">
    <location>
        <begin position="68"/>
        <end position="79"/>
    </location>
</feature>
<dbReference type="Proteomes" id="UP001054837">
    <property type="component" value="Unassembled WGS sequence"/>
</dbReference>
<evidence type="ECO:0000256" key="1">
    <source>
        <dbReference type="SAM" id="MobiDB-lite"/>
    </source>
</evidence>
<organism evidence="2 3">
    <name type="scientific">Caerostris darwini</name>
    <dbReference type="NCBI Taxonomy" id="1538125"/>
    <lineage>
        <taxon>Eukaryota</taxon>
        <taxon>Metazoa</taxon>
        <taxon>Ecdysozoa</taxon>
        <taxon>Arthropoda</taxon>
        <taxon>Chelicerata</taxon>
        <taxon>Arachnida</taxon>
        <taxon>Araneae</taxon>
        <taxon>Araneomorphae</taxon>
        <taxon>Entelegynae</taxon>
        <taxon>Araneoidea</taxon>
        <taxon>Araneidae</taxon>
        <taxon>Caerostris</taxon>
    </lineage>
</organism>
<dbReference type="EMBL" id="BPLQ01010949">
    <property type="protein sequence ID" value="GIY54634.1"/>
    <property type="molecule type" value="Genomic_DNA"/>
</dbReference>
<keyword evidence="3" id="KW-1185">Reference proteome</keyword>
<name>A0AAV4UA70_9ARAC</name>
<accession>A0AAV4UA70</accession>